<keyword evidence="2" id="KW-1185">Reference proteome</keyword>
<dbReference type="Proteomes" id="UP001500067">
    <property type="component" value="Unassembled WGS sequence"/>
</dbReference>
<accession>A0ABP8NIB1</accession>
<evidence type="ECO:0000313" key="2">
    <source>
        <dbReference type="Proteomes" id="UP001500067"/>
    </source>
</evidence>
<organism evidence="1 2">
    <name type="scientific">Nemorincola caseinilytica</name>
    <dbReference type="NCBI Taxonomy" id="2054315"/>
    <lineage>
        <taxon>Bacteria</taxon>
        <taxon>Pseudomonadati</taxon>
        <taxon>Bacteroidota</taxon>
        <taxon>Chitinophagia</taxon>
        <taxon>Chitinophagales</taxon>
        <taxon>Chitinophagaceae</taxon>
        <taxon>Nemorincola</taxon>
    </lineage>
</organism>
<reference evidence="2" key="1">
    <citation type="journal article" date="2019" name="Int. J. Syst. Evol. Microbiol.">
        <title>The Global Catalogue of Microorganisms (GCM) 10K type strain sequencing project: providing services to taxonomists for standard genome sequencing and annotation.</title>
        <authorList>
            <consortium name="The Broad Institute Genomics Platform"/>
            <consortium name="The Broad Institute Genome Sequencing Center for Infectious Disease"/>
            <person name="Wu L."/>
            <person name="Ma J."/>
        </authorList>
    </citation>
    <scope>NUCLEOTIDE SEQUENCE [LARGE SCALE GENOMIC DNA]</scope>
    <source>
        <strain evidence="2">JCM 32105</strain>
    </source>
</reference>
<protein>
    <recommendedName>
        <fullName evidence="3">Lipoprotein</fullName>
    </recommendedName>
</protein>
<comment type="caution">
    <text evidence="1">The sequence shown here is derived from an EMBL/GenBank/DDBJ whole genome shotgun (WGS) entry which is preliminary data.</text>
</comment>
<evidence type="ECO:0008006" key="3">
    <source>
        <dbReference type="Google" id="ProtNLM"/>
    </source>
</evidence>
<evidence type="ECO:0000313" key="1">
    <source>
        <dbReference type="EMBL" id="GAA4466205.1"/>
    </source>
</evidence>
<proteinExistence type="predicted"/>
<name>A0ABP8NIB1_9BACT</name>
<dbReference type="EMBL" id="BAABFA010000011">
    <property type="protein sequence ID" value="GAA4466205.1"/>
    <property type="molecule type" value="Genomic_DNA"/>
</dbReference>
<sequence length="180" mass="20696">MRYFLFSILFAIVLPSCSRDDTGWKTHTIPEGNFSADMPSPVQKAEKTEVTVFGKQVRHFVRWKPSSFAIDKFKLFEVSYTDCPANVLTDTFRLNMILDSAVEMRIKDFSENDIIDYQKIELNGFMGRAFFYDTPKGSTTVSVKICIAEGKLYDLVVVAKKDYAINEDMSKFFNSFKLLK</sequence>
<dbReference type="RefSeq" id="WP_345082452.1">
    <property type="nucleotide sequence ID" value="NZ_BAABFA010000011.1"/>
</dbReference>
<gene>
    <name evidence="1" type="ORF">GCM10023093_19930</name>
</gene>